<dbReference type="AlphaFoldDB" id="A0A4Y2SUT6"/>
<dbReference type="Pfam" id="PF16087">
    <property type="entry name" value="DUF4817"/>
    <property type="match status" value="1"/>
</dbReference>
<feature type="domain" description="DUF4817" evidence="1">
    <location>
        <begin position="1"/>
        <end position="47"/>
    </location>
</feature>
<protein>
    <recommendedName>
        <fullName evidence="1">DUF4817 domain-containing protein</fullName>
    </recommendedName>
</protein>
<dbReference type="PANTHER" id="PTHR47326:SF1">
    <property type="entry name" value="HTH PSQ-TYPE DOMAIN-CONTAINING PROTEIN"/>
    <property type="match status" value="1"/>
</dbReference>
<sequence length="120" mass="13809">MLMLYSLCNPNANETARDFLRTFPSSRHPSGRFISRLAQQMRERGSIYPVGGLGRPKLHSTDEEIDIFAYFCIHPHSSVRTAASEMNVPPTTVWIILRRNKWHPFILHGVQGQEPTDYQL</sequence>
<evidence type="ECO:0000313" key="2">
    <source>
        <dbReference type="EMBL" id="GBN91330.1"/>
    </source>
</evidence>
<dbReference type="EMBL" id="BGPR01023833">
    <property type="protein sequence ID" value="GBN91330.1"/>
    <property type="molecule type" value="Genomic_DNA"/>
</dbReference>
<evidence type="ECO:0000313" key="3">
    <source>
        <dbReference type="Proteomes" id="UP000499080"/>
    </source>
</evidence>
<name>A0A4Y2SUT6_ARAVE</name>
<reference evidence="2 3" key="1">
    <citation type="journal article" date="2019" name="Sci. Rep.">
        <title>Orb-weaving spider Araneus ventricosus genome elucidates the spidroin gene catalogue.</title>
        <authorList>
            <person name="Kono N."/>
            <person name="Nakamura H."/>
            <person name="Ohtoshi R."/>
            <person name="Moran D.A.P."/>
            <person name="Shinohara A."/>
            <person name="Yoshida Y."/>
            <person name="Fujiwara M."/>
            <person name="Mori M."/>
            <person name="Tomita M."/>
            <person name="Arakawa K."/>
        </authorList>
    </citation>
    <scope>NUCLEOTIDE SEQUENCE [LARGE SCALE GENOMIC DNA]</scope>
</reference>
<gene>
    <name evidence="2" type="ORF">AVEN_128443_1</name>
</gene>
<evidence type="ECO:0000259" key="1">
    <source>
        <dbReference type="Pfam" id="PF16087"/>
    </source>
</evidence>
<proteinExistence type="predicted"/>
<dbReference type="Proteomes" id="UP000499080">
    <property type="component" value="Unassembled WGS sequence"/>
</dbReference>
<dbReference type="PANTHER" id="PTHR47326">
    <property type="entry name" value="TRANSPOSABLE ELEMENT TC3 TRANSPOSASE-LIKE PROTEIN"/>
    <property type="match status" value="1"/>
</dbReference>
<comment type="caution">
    <text evidence="2">The sequence shown here is derived from an EMBL/GenBank/DDBJ whole genome shotgun (WGS) entry which is preliminary data.</text>
</comment>
<organism evidence="2 3">
    <name type="scientific">Araneus ventricosus</name>
    <name type="common">Orbweaver spider</name>
    <name type="synonym">Epeira ventricosa</name>
    <dbReference type="NCBI Taxonomy" id="182803"/>
    <lineage>
        <taxon>Eukaryota</taxon>
        <taxon>Metazoa</taxon>
        <taxon>Ecdysozoa</taxon>
        <taxon>Arthropoda</taxon>
        <taxon>Chelicerata</taxon>
        <taxon>Arachnida</taxon>
        <taxon>Araneae</taxon>
        <taxon>Araneomorphae</taxon>
        <taxon>Entelegynae</taxon>
        <taxon>Araneoidea</taxon>
        <taxon>Araneidae</taxon>
        <taxon>Araneus</taxon>
    </lineage>
</organism>
<dbReference type="InterPro" id="IPR032135">
    <property type="entry name" value="DUF4817"/>
</dbReference>
<keyword evidence="3" id="KW-1185">Reference proteome</keyword>
<accession>A0A4Y2SUT6</accession>